<feature type="non-terminal residue" evidence="2">
    <location>
        <position position="1"/>
    </location>
</feature>
<evidence type="ECO:0000256" key="1">
    <source>
        <dbReference type="SAM" id="MobiDB-lite"/>
    </source>
</evidence>
<feature type="compositionally biased region" description="Polar residues" evidence="1">
    <location>
        <begin position="1"/>
        <end position="14"/>
    </location>
</feature>
<accession>A0A820S522</accession>
<name>A0A820S522_9BILA</name>
<evidence type="ECO:0000313" key="3">
    <source>
        <dbReference type="Proteomes" id="UP000663844"/>
    </source>
</evidence>
<evidence type="ECO:0000313" key="2">
    <source>
        <dbReference type="EMBL" id="CAF4447371.1"/>
    </source>
</evidence>
<dbReference type="EMBL" id="CAJOAZ010032422">
    <property type="protein sequence ID" value="CAF4447371.1"/>
    <property type="molecule type" value="Genomic_DNA"/>
</dbReference>
<protein>
    <submittedName>
        <fullName evidence="2">Uncharacterized protein</fullName>
    </submittedName>
</protein>
<comment type="caution">
    <text evidence="2">The sequence shown here is derived from an EMBL/GenBank/DDBJ whole genome shotgun (WGS) entry which is preliminary data.</text>
</comment>
<organism evidence="2 3">
    <name type="scientific">Adineta steineri</name>
    <dbReference type="NCBI Taxonomy" id="433720"/>
    <lineage>
        <taxon>Eukaryota</taxon>
        <taxon>Metazoa</taxon>
        <taxon>Spiralia</taxon>
        <taxon>Gnathifera</taxon>
        <taxon>Rotifera</taxon>
        <taxon>Eurotatoria</taxon>
        <taxon>Bdelloidea</taxon>
        <taxon>Adinetida</taxon>
        <taxon>Adinetidae</taxon>
        <taxon>Adineta</taxon>
    </lineage>
</organism>
<sequence>SSDPKPSTKTTVTYEENDSEKLKNCTKTKVDDEEI</sequence>
<gene>
    <name evidence="2" type="ORF">OXD698_LOCUS54181</name>
</gene>
<feature type="region of interest" description="Disordered" evidence="1">
    <location>
        <begin position="1"/>
        <end position="35"/>
    </location>
</feature>
<dbReference type="Proteomes" id="UP000663844">
    <property type="component" value="Unassembled WGS sequence"/>
</dbReference>
<reference evidence="2" key="1">
    <citation type="submission" date="2021-02" db="EMBL/GenBank/DDBJ databases">
        <authorList>
            <person name="Nowell W R."/>
        </authorList>
    </citation>
    <scope>NUCLEOTIDE SEQUENCE</scope>
</reference>
<proteinExistence type="predicted"/>
<dbReference type="AlphaFoldDB" id="A0A820S522"/>